<proteinExistence type="predicted"/>
<evidence type="ECO:0000256" key="7">
    <source>
        <dbReference type="SAM" id="MobiDB-lite"/>
    </source>
</evidence>
<dbReference type="Gene3D" id="6.10.250.1800">
    <property type="match status" value="1"/>
</dbReference>
<dbReference type="PROSITE" id="PS51908">
    <property type="entry name" value="ZF_UBZ4"/>
    <property type="match status" value="1"/>
</dbReference>
<feature type="compositionally biased region" description="Polar residues" evidence="7">
    <location>
        <begin position="290"/>
        <end position="308"/>
    </location>
</feature>
<evidence type="ECO:0000256" key="6">
    <source>
        <dbReference type="PROSITE-ProRule" id="PRU01256"/>
    </source>
</evidence>
<feature type="region of interest" description="Disordered" evidence="7">
    <location>
        <begin position="104"/>
        <end position="143"/>
    </location>
</feature>
<feature type="region of interest" description="Disordered" evidence="7">
    <location>
        <begin position="561"/>
        <end position="701"/>
    </location>
</feature>
<keyword evidence="4" id="KW-0862">Zinc</keyword>
<gene>
    <name evidence="9" type="ORF">PBY51_003023</name>
</gene>
<evidence type="ECO:0000256" key="2">
    <source>
        <dbReference type="ARBA" id="ARBA00022763"/>
    </source>
</evidence>
<feature type="compositionally biased region" description="Basic and acidic residues" evidence="7">
    <location>
        <begin position="395"/>
        <end position="408"/>
    </location>
</feature>
<evidence type="ECO:0000313" key="10">
    <source>
        <dbReference type="Proteomes" id="UP001346869"/>
    </source>
</evidence>
<protein>
    <recommendedName>
        <fullName evidence="8">UBZ4-type domain-containing protein</fullName>
    </recommendedName>
</protein>
<reference evidence="9 10" key="1">
    <citation type="journal article" date="2023" name="Genes (Basel)">
        <title>Chromosome-Level Genome Assembly and Circadian Gene Repertoire of the Patagonia Blennie Eleginops maclovinus-The Closest Ancestral Proxy of Antarctic Cryonotothenioids.</title>
        <authorList>
            <person name="Cheng C.C."/>
            <person name="Rivera-Colon A.G."/>
            <person name="Minhas B.F."/>
            <person name="Wilson L."/>
            <person name="Rayamajhi N."/>
            <person name="Vargas-Chacoff L."/>
            <person name="Catchen J.M."/>
        </authorList>
    </citation>
    <scope>NUCLEOTIDE SEQUENCE [LARGE SCALE GENOMIC DNA]</scope>
    <source>
        <strain evidence="9">JMC-PN-2008</strain>
    </source>
</reference>
<dbReference type="Proteomes" id="UP001346869">
    <property type="component" value="Unassembled WGS sequence"/>
</dbReference>
<feature type="compositionally biased region" description="Polar residues" evidence="7">
    <location>
        <begin position="271"/>
        <end position="282"/>
    </location>
</feature>
<dbReference type="PANTHER" id="PTHR15932:SF2">
    <property type="entry name" value="BRCA1-A COMPLEX SUBUNIT RAP80"/>
    <property type="match status" value="1"/>
</dbReference>
<keyword evidence="1" id="KW-0479">Metal-binding</keyword>
<dbReference type="InterPro" id="IPR038868">
    <property type="entry name" value="RAP80"/>
</dbReference>
<dbReference type="CDD" id="cd20912">
    <property type="entry name" value="AIR_RAP80-like"/>
    <property type="match status" value="1"/>
</dbReference>
<dbReference type="GO" id="GO:0070531">
    <property type="term" value="C:BRCA1-A complex"/>
    <property type="evidence" value="ECO:0007669"/>
    <property type="project" value="InterPro"/>
</dbReference>
<reference evidence="9 10" key="2">
    <citation type="journal article" date="2023" name="Mol. Biol. Evol.">
        <title>Genomics of Secondarily Temperate Adaptation in the Only Non-Antarctic Icefish.</title>
        <authorList>
            <person name="Rivera-Colon A.G."/>
            <person name="Rayamajhi N."/>
            <person name="Minhas B.F."/>
            <person name="Madrigal G."/>
            <person name="Bilyk K.T."/>
            <person name="Yoon V."/>
            <person name="Hune M."/>
            <person name="Gregory S."/>
            <person name="Cheng C.H.C."/>
            <person name="Catchen J.M."/>
        </authorList>
    </citation>
    <scope>NUCLEOTIDE SEQUENCE [LARGE SCALE GENOMIC DNA]</scope>
    <source>
        <strain evidence="9">JMC-PN-2008</strain>
    </source>
</reference>
<feature type="region of interest" description="Disordered" evidence="7">
    <location>
        <begin position="440"/>
        <end position="459"/>
    </location>
</feature>
<sequence length="921" mass="101267">MQKREENKSKPKDMTEEEMMDFALRLSEQEASVTALRLRQEEEAMMKAIQESIVSQTKPCPASQSHLLDDAEASLGVCSRRKLLYSNRKAASAIDQGASADVRTADTDLNRGTGGESNTLKKKRKKTEGSPLQEMPDLSQTQEASLASPCSADCLSVPLDSPQSSDSTQIEDCQPSKSPVFPLTGIRAKVLVPRLSQDMLQTCRNSGFVLCSQDTLTSTRESPSAQRKSPTFPKSPKPSRNPPLCRSPLFSDTDEGDNGEGHTDFFKSQIFGKNSQPETSASAFKPRSGFTFSSQDSLTPSVRSTSCPPKSPVFPRSPGLPNNPHPSERSATCMSPVLSETDGRQREQSHGFCMSPVFGTTGQRGKINAELHKHSSGSGREGNSTTTRDPSQSLRQDKKMDQSPDVRISKSSLSEEEISKHGNSAELELTSDMVLLWSEEEDDVTPTGSPSPVFPEEGPLHKAESETASLNHVTAASPGMNCRPSTSPTSSGNLQLVATERGSQPISSEPAERPTVSYYWGVPFCPRGLDPDKYTQVIMAQMEVYEKSLKQAQRFLLRKAEWGGGILPRPEKSPSPESAPESPPQPIHRRRGLRLKGKKREGGYVDTDEDCEVCPETQLSGNDDDNTRDLMMGTNTESASGCKMSPEPPDDEMILQVDSPAEAEPQEEMEVDASVERNMKVPVSSIDVGGRHEKREEDLKEDVLDADVEEIKDRVLQRSSSPELELATPPSEDRVDCPICQSSFPLTKIERHAAYCNGEVAEGKPEKDCFQVSLKPRRKRTRLAEGSSAKTGEPSNTGKFIKEKCYICQKAVPLRDYSRHTELCIQRQSSNHQSNAAKGNLLSALEQTECRDSEAVPSGSKPPQSEVIDLRDDDEVEEDSVSVLRISNSPIRSFTPISEATGCLIDFRKQHRGKMPRQKRK</sequence>
<keyword evidence="10" id="KW-1185">Reference proteome</keyword>
<feature type="compositionally biased region" description="Basic and acidic residues" evidence="7">
    <location>
        <begin position="689"/>
        <end position="701"/>
    </location>
</feature>
<feature type="domain" description="UBZ4-type" evidence="8">
    <location>
        <begin position="734"/>
        <end position="761"/>
    </location>
</feature>
<feature type="compositionally biased region" description="Basic residues" evidence="7">
    <location>
        <begin position="587"/>
        <end position="599"/>
    </location>
</feature>
<keyword evidence="2 6" id="KW-0227">DNA damage</keyword>
<dbReference type="GO" id="GO:0042393">
    <property type="term" value="F:histone binding"/>
    <property type="evidence" value="ECO:0007669"/>
    <property type="project" value="TreeGrafter"/>
</dbReference>
<evidence type="ECO:0000256" key="4">
    <source>
        <dbReference type="ARBA" id="ARBA00022833"/>
    </source>
</evidence>
<dbReference type="GO" id="GO:0003677">
    <property type="term" value="F:DNA binding"/>
    <property type="evidence" value="ECO:0007669"/>
    <property type="project" value="InterPro"/>
</dbReference>
<accession>A0AAN8AJX8</accession>
<feature type="compositionally biased region" description="Polar residues" evidence="7">
    <location>
        <begin position="161"/>
        <end position="177"/>
    </location>
</feature>
<feature type="region of interest" description="Disordered" evidence="7">
    <location>
        <begin position="714"/>
        <end position="733"/>
    </location>
</feature>
<evidence type="ECO:0000259" key="8">
    <source>
        <dbReference type="PROSITE" id="PS51908"/>
    </source>
</evidence>
<dbReference type="GO" id="GO:0070530">
    <property type="term" value="F:K63-linked polyubiquitin modification-dependent protein binding"/>
    <property type="evidence" value="ECO:0007669"/>
    <property type="project" value="InterPro"/>
</dbReference>
<dbReference type="InterPro" id="IPR006642">
    <property type="entry name" value="Rad18_UBZ4"/>
</dbReference>
<feature type="region of interest" description="Disordered" evidence="7">
    <location>
        <begin position="157"/>
        <end position="179"/>
    </location>
</feature>
<dbReference type="PANTHER" id="PTHR15932">
    <property type="entry name" value="UBIQUITIN INTERACTION MOTIF-CONTAINING PROTEIN 1"/>
    <property type="match status" value="1"/>
</dbReference>
<feature type="compositionally biased region" description="Acidic residues" evidence="7">
    <location>
        <begin position="664"/>
        <end position="673"/>
    </location>
</feature>
<dbReference type="GO" id="GO:0045739">
    <property type="term" value="P:positive regulation of DNA repair"/>
    <property type="evidence" value="ECO:0007669"/>
    <property type="project" value="TreeGrafter"/>
</dbReference>
<dbReference type="AlphaFoldDB" id="A0AAN8AJX8"/>
<feature type="compositionally biased region" description="Polar residues" evidence="7">
    <location>
        <begin position="376"/>
        <end position="394"/>
    </location>
</feature>
<feature type="compositionally biased region" description="Polar residues" evidence="7">
    <location>
        <begin position="216"/>
        <end position="227"/>
    </location>
</feature>
<keyword evidence="3 6" id="KW-0863">Zinc-finger</keyword>
<dbReference type="GO" id="GO:0008270">
    <property type="term" value="F:zinc ion binding"/>
    <property type="evidence" value="ECO:0007669"/>
    <property type="project" value="UniProtKB-KW"/>
</dbReference>
<evidence type="ECO:0000313" key="9">
    <source>
        <dbReference type="EMBL" id="KAK5858914.1"/>
    </source>
</evidence>
<comment type="caution">
    <text evidence="9">The sequence shown here is derived from an EMBL/GenBank/DDBJ whole genome shotgun (WGS) entry which is preliminary data.</text>
</comment>
<evidence type="ECO:0000256" key="1">
    <source>
        <dbReference type="ARBA" id="ARBA00022723"/>
    </source>
</evidence>
<dbReference type="EMBL" id="JAUZQC010000015">
    <property type="protein sequence ID" value="KAK5858914.1"/>
    <property type="molecule type" value="Genomic_DNA"/>
</dbReference>
<organism evidence="9 10">
    <name type="scientific">Eleginops maclovinus</name>
    <name type="common">Patagonian blennie</name>
    <name type="synonym">Eleginus maclovinus</name>
    <dbReference type="NCBI Taxonomy" id="56733"/>
    <lineage>
        <taxon>Eukaryota</taxon>
        <taxon>Metazoa</taxon>
        <taxon>Chordata</taxon>
        <taxon>Craniata</taxon>
        <taxon>Vertebrata</taxon>
        <taxon>Euteleostomi</taxon>
        <taxon>Actinopterygii</taxon>
        <taxon>Neopterygii</taxon>
        <taxon>Teleostei</taxon>
        <taxon>Neoteleostei</taxon>
        <taxon>Acanthomorphata</taxon>
        <taxon>Eupercaria</taxon>
        <taxon>Perciformes</taxon>
        <taxon>Notothenioidei</taxon>
        <taxon>Eleginopidae</taxon>
        <taxon>Eleginops</taxon>
    </lineage>
</organism>
<feature type="region of interest" description="Disordered" evidence="7">
    <location>
        <begin position="216"/>
        <end position="426"/>
    </location>
</feature>
<dbReference type="GO" id="GO:0006302">
    <property type="term" value="P:double-strand break repair"/>
    <property type="evidence" value="ECO:0007669"/>
    <property type="project" value="InterPro"/>
</dbReference>
<evidence type="ECO:0000256" key="3">
    <source>
        <dbReference type="ARBA" id="ARBA00022771"/>
    </source>
</evidence>
<evidence type="ECO:0000256" key="5">
    <source>
        <dbReference type="ARBA" id="ARBA00023204"/>
    </source>
</evidence>
<name>A0AAN8AJX8_ELEMC</name>
<feature type="region of interest" description="Disordered" evidence="7">
    <location>
        <begin position="848"/>
        <end position="876"/>
    </location>
</feature>
<keyword evidence="5 6" id="KW-0234">DNA repair</keyword>